<dbReference type="Proteomes" id="UP000184532">
    <property type="component" value="Unassembled WGS sequence"/>
</dbReference>
<evidence type="ECO:0000313" key="1">
    <source>
        <dbReference type="EMBL" id="SHG17851.1"/>
    </source>
</evidence>
<sequence>MCLSLRTLKRTKNGVLSFCNQSKLFQLVFNNLCFEFYEWELDAFRKHISELDTAYWEKMVSYAPTPRKIPIPVGNKCFVILMDTQEVIELRMLLGLNKSKVTFLHPWEINYRHIEN</sequence>
<name>A0A1M5HPH2_9FLAO</name>
<reference evidence="2" key="1">
    <citation type="submission" date="2016-11" db="EMBL/GenBank/DDBJ databases">
        <authorList>
            <person name="Varghese N."/>
            <person name="Submissions S."/>
        </authorList>
    </citation>
    <scope>NUCLEOTIDE SEQUENCE [LARGE SCALE GENOMIC DNA]</scope>
    <source>
        <strain evidence="2">DSM 22638</strain>
    </source>
</reference>
<keyword evidence="2" id="KW-1185">Reference proteome</keyword>
<dbReference type="AlphaFoldDB" id="A0A1M5HPH2"/>
<dbReference type="EMBL" id="FQWL01000001">
    <property type="protein sequence ID" value="SHG17851.1"/>
    <property type="molecule type" value="Genomic_DNA"/>
</dbReference>
<dbReference type="InterPro" id="IPR046508">
    <property type="entry name" value="DUF6686"/>
</dbReference>
<organism evidence="1 2">
    <name type="scientific">Flagellimonas flava</name>
    <dbReference type="NCBI Taxonomy" id="570519"/>
    <lineage>
        <taxon>Bacteria</taxon>
        <taxon>Pseudomonadati</taxon>
        <taxon>Bacteroidota</taxon>
        <taxon>Flavobacteriia</taxon>
        <taxon>Flavobacteriales</taxon>
        <taxon>Flavobacteriaceae</taxon>
        <taxon>Flagellimonas</taxon>
    </lineage>
</organism>
<evidence type="ECO:0000313" key="2">
    <source>
        <dbReference type="Proteomes" id="UP000184532"/>
    </source>
</evidence>
<dbReference type="Pfam" id="PF20391">
    <property type="entry name" value="DUF6686"/>
    <property type="match status" value="1"/>
</dbReference>
<gene>
    <name evidence="1" type="ORF">SAMN04488116_0111</name>
</gene>
<protein>
    <submittedName>
        <fullName evidence="1">Uncharacterized protein</fullName>
    </submittedName>
</protein>
<proteinExistence type="predicted"/>
<accession>A0A1M5HPH2</accession>
<dbReference type="RefSeq" id="WP_073175977.1">
    <property type="nucleotide sequence ID" value="NZ_FQWL01000001.1"/>
</dbReference>